<dbReference type="PANTHER" id="PTHR22791">
    <property type="entry name" value="RING-TYPE DOMAIN-CONTAINING PROTEIN"/>
    <property type="match status" value="1"/>
</dbReference>
<dbReference type="PROSITE" id="PS50089">
    <property type="entry name" value="ZF_RING_2"/>
    <property type="match status" value="1"/>
</dbReference>
<keyword evidence="8" id="KW-1185">Reference proteome</keyword>
<dbReference type="PROSITE" id="PS00518">
    <property type="entry name" value="ZF_RING_1"/>
    <property type="match status" value="1"/>
</dbReference>
<dbReference type="OrthoDB" id="6105938at2759"/>
<dbReference type="InterPro" id="IPR017907">
    <property type="entry name" value="Znf_RING_CS"/>
</dbReference>
<keyword evidence="1" id="KW-0479">Metal-binding</keyword>
<dbReference type="Pfam" id="PF13445">
    <property type="entry name" value="zf-RING_UBOX"/>
    <property type="match status" value="1"/>
</dbReference>
<dbReference type="InterPro" id="IPR027370">
    <property type="entry name" value="Znf-RING_euk"/>
</dbReference>
<dbReference type="GO" id="GO:0008270">
    <property type="term" value="F:zinc ion binding"/>
    <property type="evidence" value="ECO:0007669"/>
    <property type="project" value="UniProtKB-KW"/>
</dbReference>
<dbReference type="EMBL" id="QCYY01001453">
    <property type="protein sequence ID" value="ROT77957.1"/>
    <property type="molecule type" value="Genomic_DNA"/>
</dbReference>
<evidence type="ECO:0000313" key="7">
    <source>
        <dbReference type="EMBL" id="ROT77957.1"/>
    </source>
</evidence>
<dbReference type="GO" id="GO:0016567">
    <property type="term" value="P:protein ubiquitination"/>
    <property type="evidence" value="ECO:0007669"/>
    <property type="project" value="TreeGrafter"/>
</dbReference>
<evidence type="ECO:0000256" key="4">
    <source>
        <dbReference type="PROSITE-ProRule" id="PRU00175"/>
    </source>
</evidence>
<protein>
    <recommendedName>
        <fullName evidence="6">RING-type domain-containing protein</fullName>
    </recommendedName>
</protein>
<dbReference type="Gene3D" id="3.30.40.10">
    <property type="entry name" value="Zinc/RING finger domain, C3HC4 (zinc finger)"/>
    <property type="match status" value="1"/>
</dbReference>
<comment type="caution">
    <text evidence="7">The sequence shown here is derived from an EMBL/GenBank/DDBJ whole genome shotgun (WGS) entry which is preliminary data.</text>
</comment>
<evidence type="ECO:0000256" key="3">
    <source>
        <dbReference type="ARBA" id="ARBA00022833"/>
    </source>
</evidence>
<dbReference type="InterPro" id="IPR013083">
    <property type="entry name" value="Znf_RING/FYVE/PHD"/>
</dbReference>
<accession>A0A423TNF2</accession>
<feature type="domain" description="RING-type" evidence="6">
    <location>
        <begin position="9"/>
        <end position="53"/>
    </location>
</feature>
<reference evidence="7 8" key="2">
    <citation type="submission" date="2019-01" db="EMBL/GenBank/DDBJ databases">
        <title>The decoding of complex shrimp genome reveals the adaptation for benthos swimmer, frequently molting mechanism and breeding impact on genome.</title>
        <authorList>
            <person name="Sun Y."/>
            <person name="Gao Y."/>
            <person name="Yu Y."/>
        </authorList>
    </citation>
    <scope>NUCLEOTIDE SEQUENCE [LARGE SCALE GENOMIC DNA]</scope>
    <source>
        <tissue evidence="7">Muscle</tissue>
    </source>
</reference>
<dbReference type="GO" id="GO:0061630">
    <property type="term" value="F:ubiquitin protein ligase activity"/>
    <property type="evidence" value="ECO:0007669"/>
    <property type="project" value="TreeGrafter"/>
</dbReference>
<dbReference type="STRING" id="6689.A0A423TNF2"/>
<feature type="region of interest" description="Disordered" evidence="5">
    <location>
        <begin position="78"/>
        <end position="143"/>
    </location>
</feature>
<name>A0A423TNF2_PENVA</name>
<evidence type="ECO:0000259" key="6">
    <source>
        <dbReference type="PROSITE" id="PS50089"/>
    </source>
</evidence>
<gene>
    <name evidence="7" type="ORF">C7M84_003331</name>
</gene>
<evidence type="ECO:0000256" key="5">
    <source>
        <dbReference type="SAM" id="MobiDB-lite"/>
    </source>
</evidence>
<sequence length="246" mass="27811">MEGDELLKCNVCLSSFDSNFHKPLLLPSCGHTFCRFCLDTLHKQSKNSCPECRKQNAVISVNLLPTNFSLLALAESQTQSDPDLSARPKSHRLHGSSTRNTEFHDEVPEALPTTRPTTAPVHPVGTPRNLMNLGARPRPNFGRGNQRQVLRNYKAQHPSPTFMQQATNMNSNMQATRRNRQNLDQPDFCNDMAEAVKLQEELDFQMAIHLTFCKDASHKHDDPNCTPNCWQFPADEELSTAIHQTF</sequence>
<reference evidence="7 8" key="1">
    <citation type="submission" date="2018-04" db="EMBL/GenBank/DDBJ databases">
        <authorList>
            <person name="Zhang X."/>
            <person name="Yuan J."/>
            <person name="Li F."/>
            <person name="Xiang J."/>
        </authorList>
    </citation>
    <scope>NUCLEOTIDE SEQUENCE [LARGE SCALE GENOMIC DNA]</scope>
    <source>
        <tissue evidence="7">Muscle</tissue>
    </source>
</reference>
<proteinExistence type="predicted"/>
<organism evidence="7 8">
    <name type="scientific">Penaeus vannamei</name>
    <name type="common">Whiteleg shrimp</name>
    <name type="synonym">Litopenaeus vannamei</name>
    <dbReference type="NCBI Taxonomy" id="6689"/>
    <lineage>
        <taxon>Eukaryota</taxon>
        <taxon>Metazoa</taxon>
        <taxon>Ecdysozoa</taxon>
        <taxon>Arthropoda</taxon>
        <taxon>Crustacea</taxon>
        <taxon>Multicrustacea</taxon>
        <taxon>Malacostraca</taxon>
        <taxon>Eumalacostraca</taxon>
        <taxon>Eucarida</taxon>
        <taxon>Decapoda</taxon>
        <taxon>Dendrobranchiata</taxon>
        <taxon>Penaeoidea</taxon>
        <taxon>Penaeidae</taxon>
        <taxon>Penaeus</taxon>
    </lineage>
</organism>
<dbReference type="InterPro" id="IPR001841">
    <property type="entry name" value="Znf_RING"/>
</dbReference>
<dbReference type="Proteomes" id="UP000283509">
    <property type="component" value="Unassembled WGS sequence"/>
</dbReference>
<dbReference type="AlphaFoldDB" id="A0A423TNF2"/>
<dbReference type="InterPro" id="IPR051435">
    <property type="entry name" value="RING_finger_E3_ubiq-ligases"/>
</dbReference>
<dbReference type="SMART" id="SM00184">
    <property type="entry name" value="RING"/>
    <property type="match status" value="1"/>
</dbReference>
<dbReference type="PANTHER" id="PTHR22791:SF34">
    <property type="entry name" value="RING-TYPE DOMAIN-CONTAINING PROTEIN"/>
    <property type="match status" value="1"/>
</dbReference>
<keyword evidence="3" id="KW-0862">Zinc</keyword>
<evidence type="ECO:0000256" key="2">
    <source>
        <dbReference type="ARBA" id="ARBA00022771"/>
    </source>
</evidence>
<keyword evidence="2 4" id="KW-0863">Zinc-finger</keyword>
<dbReference type="SUPFAM" id="SSF57850">
    <property type="entry name" value="RING/U-box"/>
    <property type="match status" value="1"/>
</dbReference>
<evidence type="ECO:0000313" key="8">
    <source>
        <dbReference type="Proteomes" id="UP000283509"/>
    </source>
</evidence>
<evidence type="ECO:0000256" key="1">
    <source>
        <dbReference type="ARBA" id="ARBA00022723"/>
    </source>
</evidence>